<dbReference type="Pfam" id="PF04542">
    <property type="entry name" value="Sigma70_r2"/>
    <property type="match status" value="1"/>
</dbReference>
<keyword evidence="3" id="KW-0731">Sigma factor</keyword>
<dbReference type="PANTHER" id="PTHR43133:SF50">
    <property type="entry name" value="ECF RNA POLYMERASE SIGMA FACTOR SIGM"/>
    <property type="match status" value="1"/>
</dbReference>
<reference evidence="8 9" key="1">
    <citation type="submission" date="2020-02" db="EMBL/GenBank/DDBJ databases">
        <title>Acidophilic actinobacteria isolated from forest soil.</title>
        <authorList>
            <person name="Golinska P."/>
        </authorList>
    </citation>
    <scope>NUCLEOTIDE SEQUENCE [LARGE SCALE GENOMIC DNA]</scope>
    <source>
        <strain evidence="8 9">NL8</strain>
    </source>
</reference>
<dbReference type="Gene3D" id="1.10.10.10">
    <property type="entry name" value="Winged helix-like DNA-binding domain superfamily/Winged helix DNA-binding domain"/>
    <property type="match status" value="1"/>
</dbReference>
<keyword evidence="4" id="KW-0238">DNA-binding</keyword>
<evidence type="ECO:0000256" key="1">
    <source>
        <dbReference type="ARBA" id="ARBA00010641"/>
    </source>
</evidence>
<keyword evidence="5" id="KW-0804">Transcription</keyword>
<evidence type="ECO:0000313" key="9">
    <source>
        <dbReference type="Proteomes" id="UP000730482"/>
    </source>
</evidence>
<dbReference type="InterPro" id="IPR013324">
    <property type="entry name" value="RNA_pol_sigma_r3/r4-like"/>
</dbReference>
<dbReference type="InterPro" id="IPR036388">
    <property type="entry name" value="WH-like_DNA-bd_sf"/>
</dbReference>
<evidence type="ECO:0000256" key="3">
    <source>
        <dbReference type="ARBA" id="ARBA00023082"/>
    </source>
</evidence>
<evidence type="ECO:0000313" key="8">
    <source>
        <dbReference type="EMBL" id="MBS2550000.1"/>
    </source>
</evidence>
<dbReference type="Pfam" id="PF08281">
    <property type="entry name" value="Sigma70_r4_2"/>
    <property type="match status" value="1"/>
</dbReference>
<name>A0ABS5KVH0_9ACTN</name>
<keyword evidence="9" id="KW-1185">Reference proteome</keyword>
<dbReference type="SUPFAM" id="SSF88946">
    <property type="entry name" value="Sigma2 domain of RNA polymerase sigma factors"/>
    <property type="match status" value="1"/>
</dbReference>
<gene>
    <name evidence="8" type="ORF">KGQ19_24350</name>
</gene>
<dbReference type="CDD" id="cd06171">
    <property type="entry name" value="Sigma70_r4"/>
    <property type="match status" value="1"/>
</dbReference>
<evidence type="ECO:0000259" key="6">
    <source>
        <dbReference type="Pfam" id="PF04542"/>
    </source>
</evidence>
<dbReference type="NCBIfam" id="TIGR02937">
    <property type="entry name" value="sigma70-ECF"/>
    <property type="match status" value="1"/>
</dbReference>
<accession>A0ABS5KVH0</accession>
<evidence type="ECO:0000259" key="7">
    <source>
        <dbReference type="Pfam" id="PF08281"/>
    </source>
</evidence>
<feature type="domain" description="RNA polymerase sigma-70 region 2" evidence="6">
    <location>
        <begin position="17"/>
        <end position="81"/>
    </location>
</feature>
<evidence type="ECO:0000256" key="5">
    <source>
        <dbReference type="ARBA" id="ARBA00023163"/>
    </source>
</evidence>
<feature type="domain" description="RNA polymerase sigma factor 70 region 4 type 2" evidence="7">
    <location>
        <begin position="107"/>
        <end position="158"/>
    </location>
</feature>
<dbReference type="InterPro" id="IPR014284">
    <property type="entry name" value="RNA_pol_sigma-70_dom"/>
</dbReference>
<evidence type="ECO:0000256" key="2">
    <source>
        <dbReference type="ARBA" id="ARBA00023015"/>
    </source>
</evidence>
<dbReference type="InterPro" id="IPR039425">
    <property type="entry name" value="RNA_pol_sigma-70-like"/>
</dbReference>
<comment type="caution">
    <text evidence="8">The sequence shown here is derived from an EMBL/GenBank/DDBJ whole genome shotgun (WGS) entry which is preliminary data.</text>
</comment>
<keyword evidence="2" id="KW-0805">Transcription regulation</keyword>
<comment type="similarity">
    <text evidence="1">Belongs to the sigma-70 factor family. ECF subfamily.</text>
</comment>
<dbReference type="InterPro" id="IPR007627">
    <property type="entry name" value="RNA_pol_sigma70_r2"/>
</dbReference>
<protein>
    <submittedName>
        <fullName evidence="8">SigE family RNA polymerase sigma factor</fullName>
    </submittedName>
</protein>
<dbReference type="InterPro" id="IPR013325">
    <property type="entry name" value="RNA_pol_sigma_r2"/>
</dbReference>
<dbReference type="SUPFAM" id="SSF88659">
    <property type="entry name" value="Sigma3 and sigma4 domains of RNA polymerase sigma factors"/>
    <property type="match status" value="1"/>
</dbReference>
<dbReference type="EMBL" id="JAAFYZ010000088">
    <property type="protein sequence ID" value="MBS2550000.1"/>
    <property type="molecule type" value="Genomic_DNA"/>
</dbReference>
<dbReference type="PANTHER" id="PTHR43133">
    <property type="entry name" value="RNA POLYMERASE ECF-TYPE SIGMA FACTO"/>
    <property type="match status" value="1"/>
</dbReference>
<proteinExistence type="inferred from homology"/>
<organism evidence="8 9">
    <name type="scientific">Catenulispora pinistramenti</name>
    <dbReference type="NCBI Taxonomy" id="2705254"/>
    <lineage>
        <taxon>Bacteria</taxon>
        <taxon>Bacillati</taxon>
        <taxon>Actinomycetota</taxon>
        <taxon>Actinomycetes</taxon>
        <taxon>Catenulisporales</taxon>
        <taxon>Catenulisporaceae</taxon>
        <taxon>Catenulispora</taxon>
    </lineage>
</organism>
<dbReference type="Gene3D" id="1.10.1740.10">
    <property type="match status" value="1"/>
</dbReference>
<sequence length="177" mass="19585">MTGRRSVSAVTDFDQVYATTAPRLVGQLYLMIGDLAEAQDCVQEAFARAWLRWDSLTDGRGDPVGWVKTTAYRLAISHWRHWKAGVKALRKHGVPPDTPAPSPDAVALRDALAQLPKAQRVALVLHHLNDMRVEDVARELRVPPGTVKARLSRGRAALAVLLADWHTDVLATEEFHA</sequence>
<dbReference type="InterPro" id="IPR013249">
    <property type="entry name" value="RNA_pol_sigma70_r4_t2"/>
</dbReference>
<evidence type="ECO:0000256" key="4">
    <source>
        <dbReference type="ARBA" id="ARBA00023125"/>
    </source>
</evidence>
<dbReference type="Proteomes" id="UP000730482">
    <property type="component" value="Unassembled WGS sequence"/>
</dbReference>
<dbReference type="RefSeq" id="WP_212011961.1">
    <property type="nucleotide sequence ID" value="NZ_JAAFYZ010000088.1"/>
</dbReference>